<dbReference type="SUPFAM" id="SSF52540">
    <property type="entry name" value="P-loop containing nucleoside triphosphate hydrolases"/>
    <property type="match status" value="2"/>
</dbReference>
<protein>
    <recommendedName>
        <fullName evidence="2">G domain-containing protein</fullName>
    </recommendedName>
</protein>
<sequence>MGPTASGKSTFISVAMGIEMDIGHTLQSCTTEINLVRLTIPRLAGFSLVLVDTPGFDTKSVSDVFGMISNCLTESYGQNIKLSGILYLHRITDNRMAYTPMKNLRMFKELCGHKALQNVILTTTMWEEEDPGVGAERERDLRNNYWKPMIDRGSVTRRFEKQTQAAAFYVLEPLLEGAVQRHSLLIPDELVKMRLKLSETAAGQALYSELEKLVAKQQGLLRRMRSELQSDIQDMHTLKQEYEELQKSLDSLFDQLRALEVPTGRRLLKTFASVFHTKRRAVGFQGNSKAHAGKENGVPFANDSKTDSEKSQSVIYKERMNLPGREIQGVTRVNEINGPSAEQQSDAFKKEFFVGQETGRNYLAQIGELENHTNIGNLKYDDIMALSGDDIIIAIMGQTGTGKSNLVDHLTGMTGKPGKRAGDTLMSCTSDVCAIRVENHPKYKNRLVVVDTPGFDDSDTNKSDTEILAIIDQWLIELYKSNIFLHGIIYTHRITDIRLSGACCRSLGIFAELCREKDVKNVLFVTTMWDEVLIAETASEEFEREQHLKNEWKSMFERDVCTARFYNTSESAWGIIKTMV</sequence>
<dbReference type="EMBL" id="KL142370">
    <property type="protein sequence ID" value="KDR82088.1"/>
    <property type="molecule type" value="Genomic_DNA"/>
</dbReference>
<proteinExistence type="predicted"/>
<gene>
    <name evidence="3" type="ORF">GALMADRAFT_221975</name>
</gene>
<dbReference type="InterPro" id="IPR027417">
    <property type="entry name" value="P-loop_NTPase"/>
</dbReference>
<dbReference type="STRING" id="685588.A0A067TSZ1"/>
<evidence type="ECO:0000259" key="2">
    <source>
        <dbReference type="Pfam" id="PF01926"/>
    </source>
</evidence>
<feature type="coiled-coil region" evidence="1">
    <location>
        <begin position="207"/>
        <end position="255"/>
    </location>
</feature>
<feature type="domain" description="G" evidence="2">
    <location>
        <begin position="393"/>
        <end position="466"/>
    </location>
</feature>
<name>A0A067TSZ1_GALM3</name>
<dbReference type="Pfam" id="PF01926">
    <property type="entry name" value="MMR_HSR1"/>
    <property type="match status" value="1"/>
</dbReference>
<dbReference type="Proteomes" id="UP000027222">
    <property type="component" value="Unassembled WGS sequence"/>
</dbReference>
<evidence type="ECO:0000313" key="3">
    <source>
        <dbReference type="EMBL" id="KDR82088.1"/>
    </source>
</evidence>
<dbReference type="CDD" id="cd00882">
    <property type="entry name" value="Ras_like_GTPase"/>
    <property type="match status" value="2"/>
</dbReference>
<reference evidence="4" key="1">
    <citation type="journal article" date="2014" name="Proc. Natl. Acad. Sci. U.S.A.">
        <title>Extensive sampling of basidiomycete genomes demonstrates inadequacy of the white-rot/brown-rot paradigm for wood decay fungi.</title>
        <authorList>
            <person name="Riley R."/>
            <person name="Salamov A.A."/>
            <person name="Brown D.W."/>
            <person name="Nagy L.G."/>
            <person name="Floudas D."/>
            <person name="Held B.W."/>
            <person name="Levasseur A."/>
            <person name="Lombard V."/>
            <person name="Morin E."/>
            <person name="Otillar R."/>
            <person name="Lindquist E.A."/>
            <person name="Sun H."/>
            <person name="LaButti K.M."/>
            <person name="Schmutz J."/>
            <person name="Jabbour D."/>
            <person name="Luo H."/>
            <person name="Baker S.E."/>
            <person name="Pisabarro A.G."/>
            <person name="Walton J.D."/>
            <person name="Blanchette R.A."/>
            <person name="Henrissat B."/>
            <person name="Martin F."/>
            <person name="Cullen D."/>
            <person name="Hibbett D.S."/>
            <person name="Grigoriev I.V."/>
        </authorList>
    </citation>
    <scope>NUCLEOTIDE SEQUENCE [LARGE SCALE GENOMIC DNA]</scope>
    <source>
        <strain evidence="4">CBS 339.88</strain>
    </source>
</reference>
<evidence type="ECO:0000256" key="1">
    <source>
        <dbReference type="SAM" id="Coils"/>
    </source>
</evidence>
<evidence type="ECO:0000313" key="4">
    <source>
        <dbReference type="Proteomes" id="UP000027222"/>
    </source>
</evidence>
<dbReference type="Gene3D" id="3.40.50.300">
    <property type="entry name" value="P-loop containing nucleotide triphosphate hydrolases"/>
    <property type="match status" value="2"/>
</dbReference>
<accession>A0A067TSZ1</accession>
<keyword evidence="1" id="KW-0175">Coiled coil</keyword>
<dbReference type="GO" id="GO:0005525">
    <property type="term" value="F:GTP binding"/>
    <property type="evidence" value="ECO:0007669"/>
    <property type="project" value="InterPro"/>
</dbReference>
<dbReference type="AlphaFoldDB" id="A0A067TSZ1"/>
<dbReference type="HOGENOM" id="CLU_018003_8_1_1"/>
<dbReference type="OrthoDB" id="8954335at2759"/>
<dbReference type="InterPro" id="IPR006073">
    <property type="entry name" value="GTP-bd"/>
</dbReference>
<keyword evidence="4" id="KW-1185">Reference proteome</keyword>
<organism evidence="3 4">
    <name type="scientific">Galerina marginata (strain CBS 339.88)</name>
    <dbReference type="NCBI Taxonomy" id="685588"/>
    <lineage>
        <taxon>Eukaryota</taxon>
        <taxon>Fungi</taxon>
        <taxon>Dikarya</taxon>
        <taxon>Basidiomycota</taxon>
        <taxon>Agaricomycotina</taxon>
        <taxon>Agaricomycetes</taxon>
        <taxon>Agaricomycetidae</taxon>
        <taxon>Agaricales</taxon>
        <taxon>Agaricineae</taxon>
        <taxon>Strophariaceae</taxon>
        <taxon>Galerina</taxon>
    </lineage>
</organism>